<dbReference type="RefSeq" id="WP_167182759.1">
    <property type="nucleotide sequence ID" value="NZ_JAAONZ010000003.1"/>
</dbReference>
<proteinExistence type="inferred from homology"/>
<dbReference type="Gene3D" id="3.90.1150.10">
    <property type="entry name" value="Aspartate Aminotransferase, domain 1"/>
    <property type="match status" value="1"/>
</dbReference>
<comment type="pathway">
    <text evidence="1">Amino-acid biosynthesis; L-histidine biosynthesis; L-histidine from 5-phospho-alpha-D-ribose 1-diphosphate: step 7/9.</text>
</comment>
<dbReference type="Gene3D" id="3.40.640.10">
    <property type="entry name" value="Type I PLP-dependent aspartate aminotransferase-like (Major domain)"/>
    <property type="match status" value="1"/>
</dbReference>
<dbReference type="InterPro" id="IPR015422">
    <property type="entry name" value="PyrdxlP-dep_Trfase_small"/>
</dbReference>
<evidence type="ECO:0000256" key="9">
    <source>
        <dbReference type="ARBA" id="ARBA00047481"/>
    </source>
</evidence>
<accession>A0A9E5MLX9</accession>
<keyword evidence="12" id="KW-1185">Reference proteome</keyword>
<evidence type="ECO:0000256" key="7">
    <source>
        <dbReference type="ARBA" id="ARBA00022898"/>
    </source>
</evidence>
<organism evidence="11 12">
    <name type="scientific">Pseudomaricurvus hydrocarbonicus</name>
    <dbReference type="NCBI Taxonomy" id="1470433"/>
    <lineage>
        <taxon>Bacteria</taxon>
        <taxon>Pseudomonadati</taxon>
        <taxon>Pseudomonadota</taxon>
        <taxon>Gammaproteobacteria</taxon>
        <taxon>Cellvibrionales</taxon>
        <taxon>Cellvibrionaceae</taxon>
        <taxon>Pseudomaricurvus</taxon>
    </lineage>
</organism>
<evidence type="ECO:0000256" key="1">
    <source>
        <dbReference type="ARBA" id="ARBA00005011"/>
    </source>
</evidence>
<dbReference type="PANTHER" id="PTHR43643">
    <property type="entry name" value="HISTIDINOL-PHOSPHATE AMINOTRANSFERASE 2"/>
    <property type="match status" value="1"/>
</dbReference>
<evidence type="ECO:0000259" key="10">
    <source>
        <dbReference type="Pfam" id="PF00155"/>
    </source>
</evidence>
<protein>
    <recommendedName>
        <fullName evidence="3">histidinol-phosphate transaminase</fullName>
        <ecNumber evidence="3">2.6.1.9</ecNumber>
    </recommendedName>
</protein>
<dbReference type="AlphaFoldDB" id="A0A9E5MLX9"/>
<keyword evidence="6" id="KW-0808">Transferase</keyword>
<keyword evidence="4 11" id="KW-0032">Aminotransferase</keyword>
<evidence type="ECO:0000313" key="11">
    <source>
        <dbReference type="EMBL" id="NHO64940.1"/>
    </source>
</evidence>
<comment type="caution">
    <text evidence="11">The sequence shown here is derived from an EMBL/GenBank/DDBJ whole genome shotgun (WGS) entry which is preliminary data.</text>
</comment>
<evidence type="ECO:0000313" key="12">
    <source>
        <dbReference type="Proteomes" id="UP000787472"/>
    </source>
</evidence>
<gene>
    <name evidence="11" type="ORF">G8770_05220</name>
</gene>
<keyword evidence="7" id="KW-0663">Pyridoxal phosphate</keyword>
<dbReference type="InterPro" id="IPR015424">
    <property type="entry name" value="PyrdxlP-dep_Trfase"/>
</dbReference>
<comment type="catalytic activity">
    <reaction evidence="9">
        <text>L-histidinol phosphate + 2-oxoglutarate = 3-(imidazol-4-yl)-2-oxopropyl phosphate + L-glutamate</text>
        <dbReference type="Rhea" id="RHEA:23744"/>
        <dbReference type="ChEBI" id="CHEBI:16810"/>
        <dbReference type="ChEBI" id="CHEBI:29985"/>
        <dbReference type="ChEBI" id="CHEBI:57766"/>
        <dbReference type="ChEBI" id="CHEBI:57980"/>
        <dbReference type="EC" id="2.6.1.9"/>
    </reaction>
</comment>
<dbReference type="Proteomes" id="UP000787472">
    <property type="component" value="Unassembled WGS sequence"/>
</dbReference>
<evidence type="ECO:0000256" key="4">
    <source>
        <dbReference type="ARBA" id="ARBA00022576"/>
    </source>
</evidence>
<evidence type="ECO:0000256" key="2">
    <source>
        <dbReference type="ARBA" id="ARBA00007970"/>
    </source>
</evidence>
<evidence type="ECO:0000256" key="3">
    <source>
        <dbReference type="ARBA" id="ARBA00012748"/>
    </source>
</evidence>
<dbReference type="GO" id="GO:0000105">
    <property type="term" value="P:L-histidine biosynthetic process"/>
    <property type="evidence" value="ECO:0007669"/>
    <property type="project" value="UniProtKB-KW"/>
</dbReference>
<dbReference type="GO" id="GO:0004400">
    <property type="term" value="F:histidinol-phosphate transaminase activity"/>
    <property type="evidence" value="ECO:0007669"/>
    <property type="project" value="UniProtKB-EC"/>
</dbReference>
<dbReference type="EC" id="2.6.1.9" evidence="3"/>
<evidence type="ECO:0000256" key="6">
    <source>
        <dbReference type="ARBA" id="ARBA00022679"/>
    </source>
</evidence>
<dbReference type="Pfam" id="PF00155">
    <property type="entry name" value="Aminotran_1_2"/>
    <property type="match status" value="1"/>
</dbReference>
<feature type="domain" description="Aminotransferase class I/classII large" evidence="10">
    <location>
        <begin position="32"/>
        <end position="346"/>
    </location>
</feature>
<dbReference type="InterPro" id="IPR015421">
    <property type="entry name" value="PyrdxlP-dep_Trfase_major"/>
</dbReference>
<keyword evidence="8" id="KW-0368">Histidine biosynthesis</keyword>
<evidence type="ECO:0000256" key="5">
    <source>
        <dbReference type="ARBA" id="ARBA00022605"/>
    </source>
</evidence>
<dbReference type="PANTHER" id="PTHR43643:SF6">
    <property type="entry name" value="HISTIDINOL-PHOSPHATE AMINOTRANSFERASE"/>
    <property type="match status" value="1"/>
</dbReference>
<name>A0A9E5MLX9_9GAMM</name>
<dbReference type="InterPro" id="IPR050106">
    <property type="entry name" value="HistidinolP_aminotransfase"/>
</dbReference>
<reference evidence="11" key="1">
    <citation type="submission" date="2020-03" db="EMBL/GenBank/DDBJ databases">
        <authorList>
            <person name="Guo F."/>
        </authorList>
    </citation>
    <scope>NUCLEOTIDE SEQUENCE</scope>
    <source>
        <strain evidence="11">JCM 30134</strain>
    </source>
</reference>
<evidence type="ECO:0000256" key="8">
    <source>
        <dbReference type="ARBA" id="ARBA00023102"/>
    </source>
</evidence>
<dbReference type="CDD" id="cd00609">
    <property type="entry name" value="AAT_like"/>
    <property type="match status" value="1"/>
</dbReference>
<dbReference type="GO" id="GO:0030170">
    <property type="term" value="F:pyridoxal phosphate binding"/>
    <property type="evidence" value="ECO:0007669"/>
    <property type="project" value="InterPro"/>
</dbReference>
<comment type="similarity">
    <text evidence="2">Belongs to the class-II pyridoxal-phosphate-dependent aminotransferase family. Histidinol-phosphate aminotransferase subfamily.</text>
</comment>
<dbReference type="InterPro" id="IPR004839">
    <property type="entry name" value="Aminotransferase_I/II_large"/>
</dbReference>
<dbReference type="EMBL" id="JAAONZ010000003">
    <property type="protein sequence ID" value="NHO64940.1"/>
    <property type="molecule type" value="Genomic_DNA"/>
</dbReference>
<dbReference type="SUPFAM" id="SSF53383">
    <property type="entry name" value="PLP-dependent transferases"/>
    <property type="match status" value="1"/>
</dbReference>
<sequence>MSIFKDHIDAMTAYTPPLEGRDPVAYTLLDFNERTIEVVEPIRQALHAFIDGGRLHMYPSYGDIVEKIAAYAGVEAGQVMITNGSDHGIDLIIRSACQAGDEIIIPGPSFAMYGQCARFEGLSIVEPQYTREGGYPVAEVIAAVTEKTRVVVVSNPNNPCGTLVAPDEIVRIAKAAPGAAILVDECYFEYSKVTVADRLLECPNIVITRTFSKTWGLPSVRLGYVLSVADNINALLNVRGPYDINQFAVVAVSTGLDAPDVSLAYVDEVMTVSKPMLESFLDEVGIAYWPSAANYLWTFPEEPQALELALREARILVRPKADGANRLGLRITIGTVEQTRRVIEVLRQALA</sequence>
<keyword evidence="5" id="KW-0028">Amino-acid biosynthesis</keyword>